<evidence type="ECO:0000313" key="4">
    <source>
        <dbReference type="EMBL" id="HIQ29215.1"/>
    </source>
</evidence>
<evidence type="ECO:0000259" key="3">
    <source>
        <dbReference type="PROSITE" id="PS51464"/>
    </source>
</evidence>
<name>A0A832ZUI2_CALS0</name>
<sequence>MNEVEQAWEYVKQSPELYSRGFERGREVGENIDVKQGLQGVLFLGMGGSGIAGDITQDLLPKPYKTPIHVIKDYAIPFKLDERFLVIAVSYSGTTAETITAAAQARRQGAKLVFITSGGDMMEIAEKNGIPVVEVTKGLQPRFATPEMVGASYGLLTSTGLTEDNKFPRYIEELRSFVSGFKSTDSGEPAEAAEAMAGKPIVIYSHSHLVSSGYRFKAQLNENAKHPAFHSILPEAGHNEVEAWPANPNVTSVILRSGWEKPALRELISWMLEELERRRMNHHQLRVAASSPTSEILKLIALIDFISVALARKNNVNPTRLEILPQVRRAVKTNEKLKEHAVAGF</sequence>
<organism evidence="4 5">
    <name type="scientific">Caldiarchaeum subterraneum</name>
    <dbReference type="NCBI Taxonomy" id="311458"/>
    <lineage>
        <taxon>Archaea</taxon>
        <taxon>Nitrososphaerota</taxon>
        <taxon>Candidatus Caldarchaeales</taxon>
        <taxon>Candidatus Caldarchaeaceae</taxon>
        <taxon>Candidatus Caldarchaeum</taxon>
    </lineage>
</organism>
<evidence type="ECO:0000313" key="5">
    <source>
        <dbReference type="Proteomes" id="UP000608579"/>
    </source>
</evidence>
<dbReference type="InterPro" id="IPR001347">
    <property type="entry name" value="SIS_dom"/>
</dbReference>
<proteinExistence type="inferred from homology"/>
<dbReference type="GO" id="GO:1901135">
    <property type="term" value="P:carbohydrate derivative metabolic process"/>
    <property type="evidence" value="ECO:0007669"/>
    <property type="project" value="InterPro"/>
</dbReference>
<reference evidence="4" key="1">
    <citation type="journal article" date="2020" name="ISME J.">
        <title>Gammaproteobacteria mediating utilization of methyl-, sulfur- and petroleum organic compounds in deep ocean hydrothermal plumes.</title>
        <authorList>
            <person name="Zhou Z."/>
            <person name="Liu Y."/>
            <person name="Pan J."/>
            <person name="Cron B.R."/>
            <person name="Toner B.M."/>
            <person name="Anantharaman K."/>
            <person name="Breier J.A."/>
            <person name="Dick G.J."/>
            <person name="Li M."/>
        </authorList>
    </citation>
    <scope>NUCLEOTIDE SEQUENCE</scope>
    <source>
        <strain evidence="4">SZUA-1515</strain>
    </source>
</reference>
<gene>
    <name evidence="4" type="ORF">EYH45_01475</name>
</gene>
<dbReference type="PROSITE" id="PS51464">
    <property type="entry name" value="SIS"/>
    <property type="match status" value="1"/>
</dbReference>
<feature type="domain" description="SIS" evidence="3">
    <location>
        <begin position="28"/>
        <end position="166"/>
    </location>
</feature>
<dbReference type="SUPFAM" id="SSF53697">
    <property type="entry name" value="SIS domain"/>
    <property type="match status" value="1"/>
</dbReference>
<dbReference type="CDD" id="cd05637">
    <property type="entry name" value="SIS_PGI_PMI_2"/>
    <property type="match status" value="1"/>
</dbReference>
<comment type="similarity">
    <text evidence="1">Belongs to the PGI/PMI family.</text>
</comment>
<dbReference type="EMBL" id="DQVM01000029">
    <property type="protein sequence ID" value="HIQ29215.1"/>
    <property type="molecule type" value="Genomic_DNA"/>
</dbReference>
<dbReference type="Pfam" id="PF10432">
    <property type="entry name" value="bact-PGI_C"/>
    <property type="match status" value="1"/>
</dbReference>
<evidence type="ECO:0000256" key="2">
    <source>
        <dbReference type="ARBA" id="ARBA00023235"/>
    </source>
</evidence>
<dbReference type="NCBIfam" id="TIGR02128">
    <property type="entry name" value="G6PI_arch"/>
    <property type="match status" value="1"/>
</dbReference>
<dbReference type="Proteomes" id="UP000608579">
    <property type="component" value="Unassembled WGS sequence"/>
</dbReference>
<dbReference type="GO" id="GO:0097367">
    <property type="term" value="F:carbohydrate derivative binding"/>
    <property type="evidence" value="ECO:0007669"/>
    <property type="project" value="InterPro"/>
</dbReference>
<evidence type="ECO:0000256" key="1">
    <source>
        <dbReference type="ARBA" id="ARBA00010523"/>
    </source>
</evidence>
<dbReference type="InterPro" id="IPR019490">
    <property type="entry name" value="Glu6P/Mann6P_isomerase_C"/>
</dbReference>
<dbReference type="InterPro" id="IPR046348">
    <property type="entry name" value="SIS_dom_sf"/>
</dbReference>
<comment type="caution">
    <text evidence="4">The sequence shown here is derived from an EMBL/GenBank/DDBJ whole genome shotgun (WGS) entry which is preliminary data.</text>
</comment>
<dbReference type="GO" id="GO:0005975">
    <property type="term" value="P:carbohydrate metabolic process"/>
    <property type="evidence" value="ECO:0007669"/>
    <property type="project" value="InterPro"/>
</dbReference>
<keyword evidence="2 4" id="KW-0413">Isomerase</keyword>
<protein>
    <submittedName>
        <fullName evidence="4">Bifunctional phosphoglucose/phosphomannose isomerase</fullName>
    </submittedName>
</protein>
<dbReference type="AlphaFoldDB" id="A0A832ZUI2"/>
<dbReference type="GO" id="GO:0004347">
    <property type="term" value="F:glucose-6-phosphate isomerase activity"/>
    <property type="evidence" value="ECO:0007669"/>
    <property type="project" value="InterPro"/>
</dbReference>
<dbReference type="Gene3D" id="3.40.50.10490">
    <property type="entry name" value="Glucose-6-phosphate isomerase like protein, domain 1"/>
    <property type="match status" value="2"/>
</dbReference>
<dbReference type="GO" id="GO:0004476">
    <property type="term" value="F:mannose-6-phosphate isomerase activity"/>
    <property type="evidence" value="ECO:0007669"/>
    <property type="project" value="InterPro"/>
</dbReference>
<dbReference type="Pfam" id="PF01380">
    <property type="entry name" value="SIS"/>
    <property type="match status" value="1"/>
</dbReference>
<accession>A0A832ZUI2</accession>